<feature type="compositionally biased region" description="Acidic residues" evidence="18">
    <location>
        <begin position="1502"/>
        <end position="1511"/>
    </location>
</feature>
<feature type="region of interest" description="Disordered" evidence="18">
    <location>
        <begin position="1417"/>
        <end position="1608"/>
    </location>
</feature>
<dbReference type="Pfam" id="PF00204">
    <property type="entry name" value="DNA_gyraseB"/>
    <property type="match status" value="1"/>
</dbReference>
<protein>
    <recommendedName>
        <fullName evidence="6">DNA topoisomerase 2</fullName>
        <ecNumber evidence="5">5.6.2.2</ecNumber>
    </recommendedName>
    <alternativeName>
        <fullName evidence="14">DNA topoisomerase II</fullName>
    </alternativeName>
</protein>
<dbReference type="Gene3D" id="1.10.268.10">
    <property type="entry name" value="Topoisomerase, domain 3"/>
    <property type="match status" value="1"/>
</dbReference>
<feature type="compositionally biased region" description="Acidic residues" evidence="18">
    <location>
        <begin position="1566"/>
        <end position="1579"/>
    </location>
</feature>
<dbReference type="PROSITE" id="PS50880">
    <property type="entry name" value="TOPRIM"/>
    <property type="match status" value="1"/>
</dbReference>
<dbReference type="SMART" id="SM00433">
    <property type="entry name" value="TOP2c"/>
    <property type="match status" value="1"/>
</dbReference>
<comment type="catalytic activity">
    <reaction evidence="1 16">
        <text>ATP-dependent breakage, passage and rejoining of double-stranded DNA.</text>
        <dbReference type="EC" id="5.6.2.2"/>
    </reaction>
</comment>
<evidence type="ECO:0000259" key="19">
    <source>
        <dbReference type="PROSITE" id="PS50880"/>
    </source>
</evidence>
<keyword evidence="9" id="KW-0067">ATP-binding</keyword>
<feature type="compositionally biased region" description="Low complexity" evidence="18">
    <location>
        <begin position="87"/>
        <end position="111"/>
    </location>
</feature>
<feature type="compositionally biased region" description="Basic residues" evidence="18">
    <location>
        <begin position="1687"/>
        <end position="1698"/>
    </location>
</feature>
<feature type="compositionally biased region" description="Basic residues" evidence="18">
    <location>
        <begin position="1355"/>
        <end position="1372"/>
    </location>
</feature>
<evidence type="ECO:0000313" key="21">
    <source>
        <dbReference type="EMBL" id="PSR92154.1"/>
    </source>
</evidence>
<dbReference type="InterPro" id="IPR013757">
    <property type="entry name" value="Topo_IIA_A_a_sf"/>
</dbReference>
<dbReference type="Gene3D" id="3.30.565.10">
    <property type="entry name" value="Histidine kinase-like ATPase, C-terminal domain"/>
    <property type="match status" value="1"/>
</dbReference>
<keyword evidence="13 16" id="KW-0413">Isomerase</keyword>
<dbReference type="GO" id="GO:0006265">
    <property type="term" value="P:DNA topological change"/>
    <property type="evidence" value="ECO:0007669"/>
    <property type="project" value="UniProtKB-UniRule"/>
</dbReference>
<evidence type="ECO:0000259" key="20">
    <source>
        <dbReference type="PROSITE" id="PS52040"/>
    </source>
</evidence>
<dbReference type="SUPFAM" id="SSF55874">
    <property type="entry name" value="ATPase domain of HSP90 chaperone/DNA topoisomerase II/histidine kinase"/>
    <property type="match status" value="1"/>
</dbReference>
<dbReference type="SMART" id="SM00434">
    <property type="entry name" value="TOP4c"/>
    <property type="match status" value="1"/>
</dbReference>
<dbReference type="OrthoDB" id="276498at2759"/>
<dbReference type="GO" id="GO:0003918">
    <property type="term" value="F:DNA topoisomerase type II (double strand cut, ATP-hydrolyzing) activity"/>
    <property type="evidence" value="ECO:0007669"/>
    <property type="project" value="UniProtKB-EC"/>
</dbReference>
<dbReference type="PANTHER" id="PTHR10169:SF38">
    <property type="entry name" value="DNA TOPOISOMERASE 2"/>
    <property type="match status" value="1"/>
</dbReference>
<accession>A0A2T3AD23</accession>
<dbReference type="SUPFAM" id="SSF56719">
    <property type="entry name" value="Type II DNA topoisomerase"/>
    <property type="match status" value="1"/>
</dbReference>
<evidence type="ECO:0000256" key="8">
    <source>
        <dbReference type="ARBA" id="ARBA00022741"/>
    </source>
</evidence>
<dbReference type="STRING" id="2025994.A0A2T3AD23"/>
<dbReference type="FunFam" id="3.30.565.10:FF:000004">
    <property type="entry name" value="DNA topoisomerase 2"/>
    <property type="match status" value="1"/>
</dbReference>
<dbReference type="CDD" id="cd00187">
    <property type="entry name" value="TOP4c"/>
    <property type="match status" value="1"/>
</dbReference>
<feature type="region of interest" description="Disordered" evidence="18">
    <location>
        <begin position="1620"/>
        <end position="1717"/>
    </location>
</feature>
<sequence>MHPAVARTLPTLCDASFRLPIFSHAFTHPNSWAARPTYPSQPWIPMSSRSLMTIKTSRMPTLQNLKRFSSLAAAYESQKPKAKAAAKKAVAAKPAAKAAPKKLSQTTLKTKAAPKKRAKPVSDDDDDDSAFDGNMSNTPPNAKKQKKDTASKVGGGKPLGEIENDSAMQLDGPVDGRQNQKKTATEQYTKLSPVEHILIRPDTYIGSIERTESQMWVYNKEKALMEHKSIKIVPGFYKIFDEILVNAADNKQRDKSMTYIKITINREEGEITVENDGKGIPVEMHEKEGVFIPELVFGHLLAGSNFDDNEKKTVGGRNGYGAKLCNVFSTEFTLECQDSTNGKRFKATWRDNMGKMDKHKITSNKSKDFVRVTFKPDFARFDMPDGIDDDTEAIMYRRVYDLAGTVDGVKVHLNGEHLKVGFKKYCEMYAKAIAKDRQDIDADGNGPPPATVIFEDTKAHERWQIGFTVSDGSFQQVSFVNSIATTSGGTHVNYVADQICAALLKDLTKKMKGHSLKANHVRNHIFIFVNCLVNNPTFNSQTKEYMTAKPSTFGSKCTLTDAFINKIRKTDAIENILHFAEKKADKMLAKSDGNKRSRISNEKLVDANLAGTKHGHECTLILTEGDSARGLAVAGRAILDPDRIGVFPLRGKMLNVRDASIDQILKNAEISNIKQFMGLKHKETYTDTKRLRYGHLMIMADQDHDGSHIKGLLINFLQVQFPSLLQIPDFFREFTTPVVKVWQGPNPKKPLKMRSFFTMPEYDEWKERHHHEIKRWHYKYFKGLGTSTNEDAQVYFTDLDNHLKEFHTMKPEETELFELAFSKKKADARKEWLGRFVPGTFLDHSTKSITYSDFVNKELILFSMADNLRSIPSVVDGLKPGQRKVVFACFKRNLIKDKKVVELAGYVSEQTAYHHGEASLQQTIIGLAQNFVGSNNINVLEPSGNFGSRLAGGSDAASARYIFTRLSPFARRVFSPLDEPVLEAQFEDGKQIEPKIYAPVIPMVLCNGADGIGTGWSTSIPNYHPMDIVKNLRRRMGRLDGPSEEKPFETMVPWFRGWKGQAEYESAGRYKFNGIARQEKPNEILVTELPVRVWTDDFKSRLEQIIRGDKGISWIKDYKEFNDHRNVHFEIQMDDKVIKKALDDNELLEKFKLTKSIGTTNLVAFDPRGQIRKYENVEQILEEFYLYRFNVYTERRAHWLQVLDDDYERLKNMARFVEEIISGKMVVARKKKAVLIEELRKAKYRAFPKGDTVKRVKNTDEEMDQEDEADKEDDIDGSVPGGADYDYLLSMQIYSLTLERLERLKKQIANKKAEKDELEALDEKDLWCRDLDAFVEEWENQMRLDDEIRSNIRKMGRRHSKKIGAGKGGKRSKKDDDDYDPGSKSSKIRPGLAKPGRIIKTVISPVKTTAQQRFASHFAKPTKPIAPTGNDGTAESDGEFTGEILKTAAPSTDRPVRAKKPSILTELSDDSDEDFEALLEPKVKAPVTAPAEKKPSPAATMDLDDDDEEDIVLMSKAEAPKPAPAKKPSPDADVSEDDDGDFAVLSKPKNSSRAALAKKPSPVADPSEEDDEDVEDEDFAAPSNPKSQPKRQSKTAPAKKPSSVIDIISDDDDEDFAALSRPKSKVKAASTKKPSPAVEVFDDGDEPAVVRKSKGKATTTKKPSPIESERDEEPGPNVEEPKPTAGRSKRAAASKAKKWVFDDSDEESESNGDNMIDVGSLVRGIGEPAADATNGRLSLFAMSRSDHGNAAIPKLKTKQGRPNLDLDSFDDTNYEMLAKSSPHRATNSADVDELMSENEGEAAGLRGSVKGKQTLSAVSASAAKKRGRPAGAKNLKAKDDAKITNLSPAAKAYAAKNKTSAAGSKAKKDVFDFTDEEDEDGDVQMGGSIPATQSRAASGRPGRAASAKKSYVLPSDDDDSMSDAGGVSSELSAADSD</sequence>
<dbReference type="InterPro" id="IPR013506">
    <property type="entry name" value="Topo_IIA_bsu_dom2"/>
</dbReference>
<dbReference type="InterPro" id="IPR003594">
    <property type="entry name" value="HATPase_dom"/>
</dbReference>
<dbReference type="InterPro" id="IPR001241">
    <property type="entry name" value="Topo_IIA"/>
</dbReference>
<dbReference type="FunFam" id="3.90.199.10:FF:000002">
    <property type="entry name" value="DNA topoisomerase 2"/>
    <property type="match status" value="1"/>
</dbReference>
<dbReference type="Gene3D" id="3.30.230.10">
    <property type="match status" value="1"/>
</dbReference>
<dbReference type="PRINTS" id="PR01158">
    <property type="entry name" value="TOPISMRASEII"/>
</dbReference>
<feature type="region of interest" description="Disordered" evidence="18">
    <location>
        <begin position="86"/>
        <end position="185"/>
    </location>
</feature>
<keyword evidence="22" id="KW-1185">Reference proteome</keyword>
<evidence type="ECO:0000256" key="6">
    <source>
        <dbReference type="ARBA" id="ARBA00019635"/>
    </source>
</evidence>
<feature type="compositionally biased region" description="Acidic residues" evidence="18">
    <location>
        <begin position="1790"/>
        <end position="1800"/>
    </location>
</feature>
<dbReference type="InterPro" id="IPR001154">
    <property type="entry name" value="TopoII_euk"/>
</dbReference>
<keyword evidence="17" id="KW-0175">Coiled coil</keyword>
<dbReference type="GO" id="GO:0000819">
    <property type="term" value="P:sister chromatid segregation"/>
    <property type="evidence" value="ECO:0007669"/>
    <property type="project" value="TreeGrafter"/>
</dbReference>
<dbReference type="PROSITE" id="PS52040">
    <property type="entry name" value="TOPO_IIA"/>
    <property type="match status" value="1"/>
</dbReference>
<feature type="region of interest" description="Disordered" evidence="18">
    <location>
        <begin position="1778"/>
        <end position="1937"/>
    </location>
</feature>
<dbReference type="PRINTS" id="PR00418">
    <property type="entry name" value="TPI2FAMILY"/>
</dbReference>
<evidence type="ECO:0000256" key="14">
    <source>
        <dbReference type="ARBA" id="ARBA00031138"/>
    </source>
</evidence>
<evidence type="ECO:0000256" key="15">
    <source>
        <dbReference type="ARBA" id="ARBA00053943"/>
    </source>
</evidence>
<dbReference type="InterPro" id="IPR013760">
    <property type="entry name" value="Topo_IIA-like_dom_sf"/>
</dbReference>
<dbReference type="InterPro" id="IPR013758">
    <property type="entry name" value="Topo_IIA_A/C_ab"/>
</dbReference>
<dbReference type="FunFam" id="3.30.1360.40:FF:000003">
    <property type="entry name" value="DNA topoisomerase 2"/>
    <property type="match status" value="1"/>
</dbReference>
<feature type="region of interest" description="Disordered" evidence="18">
    <location>
        <begin position="1750"/>
        <end position="1769"/>
    </location>
</feature>
<dbReference type="Gene3D" id="3.90.199.10">
    <property type="entry name" value="Topoisomerase II, domain 5"/>
    <property type="match status" value="1"/>
</dbReference>
<dbReference type="Pfam" id="PF16898">
    <property type="entry name" value="TOPRIM_C"/>
    <property type="match status" value="1"/>
</dbReference>
<keyword evidence="8" id="KW-0547">Nucleotide-binding</keyword>
<comment type="cofactor">
    <cofactor evidence="2">
        <name>Ca(2+)</name>
        <dbReference type="ChEBI" id="CHEBI:29108"/>
    </cofactor>
</comment>
<feature type="region of interest" description="Disordered" evidence="18">
    <location>
        <begin position="1355"/>
        <end position="1391"/>
    </location>
</feature>
<dbReference type="InterPro" id="IPR020568">
    <property type="entry name" value="Ribosomal_Su5_D2-typ_SF"/>
</dbReference>
<dbReference type="FunFam" id="3.30.1490.30:FF:000001">
    <property type="entry name" value="DNA topoisomerase 2"/>
    <property type="match status" value="1"/>
</dbReference>
<dbReference type="Pfam" id="PF02518">
    <property type="entry name" value="HATPase_c"/>
    <property type="match status" value="1"/>
</dbReference>
<feature type="domain" description="Toprim" evidence="19">
    <location>
        <begin position="618"/>
        <end position="736"/>
    </location>
</feature>
<keyword evidence="11 16" id="KW-0799">Topoisomerase</keyword>
<dbReference type="CDD" id="cd03365">
    <property type="entry name" value="TOPRIM_TopoIIA"/>
    <property type="match status" value="1"/>
</dbReference>
<feature type="coiled-coil region" evidence="17">
    <location>
        <begin position="1291"/>
        <end position="1324"/>
    </location>
</feature>
<evidence type="ECO:0000256" key="7">
    <source>
        <dbReference type="ARBA" id="ARBA00022723"/>
    </source>
</evidence>
<dbReference type="EMBL" id="KZ678409">
    <property type="protein sequence ID" value="PSR92154.1"/>
    <property type="molecule type" value="Genomic_DNA"/>
</dbReference>
<feature type="region of interest" description="Disordered" evidence="18">
    <location>
        <begin position="1255"/>
        <end position="1276"/>
    </location>
</feature>
<dbReference type="FunCoup" id="A0A2T3AD23">
    <property type="interactions" value="1124"/>
</dbReference>
<comment type="function">
    <text evidence="15">Control of topological states of DNA by transient breakage and subsequent rejoining of DNA strands. Topoisomerase II makes double-strand breaks.</text>
</comment>
<dbReference type="Gene3D" id="3.40.50.670">
    <property type="match status" value="1"/>
</dbReference>
<evidence type="ECO:0000256" key="2">
    <source>
        <dbReference type="ARBA" id="ARBA00001913"/>
    </source>
</evidence>
<dbReference type="GO" id="GO:0005524">
    <property type="term" value="F:ATP binding"/>
    <property type="evidence" value="ECO:0007669"/>
    <property type="project" value="UniProtKB-KW"/>
</dbReference>
<dbReference type="EC" id="5.6.2.2" evidence="5"/>
<evidence type="ECO:0000256" key="1">
    <source>
        <dbReference type="ARBA" id="ARBA00000185"/>
    </source>
</evidence>
<dbReference type="InterPro" id="IPR013759">
    <property type="entry name" value="Topo_IIA_B_C"/>
</dbReference>
<dbReference type="InterPro" id="IPR034157">
    <property type="entry name" value="TOPRIM_TopoII"/>
</dbReference>
<dbReference type="Pfam" id="PF00521">
    <property type="entry name" value="DNA_topoisoIV"/>
    <property type="match status" value="1"/>
</dbReference>
<evidence type="ECO:0000256" key="5">
    <source>
        <dbReference type="ARBA" id="ARBA00012895"/>
    </source>
</evidence>
<keyword evidence="12 16" id="KW-0238">DNA-binding</keyword>
<dbReference type="GO" id="GO:0000712">
    <property type="term" value="P:resolution of meiotic recombination intermediates"/>
    <property type="evidence" value="ECO:0007669"/>
    <property type="project" value="TreeGrafter"/>
</dbReference>
<dbReference type="InParanoid" id="A0A2T3AD23"/>
<evidence type="ECO:0000256" key="17">
    <source>
        <dbReference type="SAM" id="Coils"/>
    </source>
</evidence>
<dbReference type="Gene3D" id="3.30.1360.40">
    <property type="match status" value="1"/>
</dbReference>
<organism evidence="21 22">
    <name type="scientific">Coniella lustricola</name>
    <dbReference type="NCBI Taxonomy" id="2025994"/>
    <lineage>
        <taxon>Eukaryota</taxon>
        <taxon>Fungi</taxon>
        <taxon>Dikarya</taxon>
        <taxon>Ascomycota</taxon>
        <taxon>Pezizomycotina</taxon>
        <taxon>Sordariomycetes</taxon>
        <taxon>Sordariomycetidae</taxon>
        <taxon>Diaporthales</taxon>
        <taxon>Schizoparmaceae</taxon>
        <taxon>Coniella</taxon>
    </lineage>
</organism>
<feature type="compositionally biased region" description="Low complexity" evidence="18">
    <location>
        <begin position="1894"/>
        <end position="1907"/>
    </location>
</feature>
<dbReference type="GO" id="GO:0046872">
    <property type="term" value="F:metal ion binding"/>
    <property type="evidence" value="ECO:0007669"/>
    <property type="project" value="UniProtKB-KW"/>
</dbReference>
<dbReference type="InterPro" id="IPR050634">
    <property type="entry name" value="DNA_Topoisomerase_II"/>
</dbReference>
<keyword evidence="7" id="KW-0479">Metal-binding</keyword>
<dbReference type="FunFam" id="3.30.230.10:FF:000008">
    <property type="entry name" value="DNA topoisomerase 2"/>
    <property type="match status" value="1"/>
</dbReference>
<evidence type="ECO:0000256" key="4">
    <source>
        <dbReference type="ARBA" id="ARBA00011080"/>
    </source>
</evidence>
<keyword evidence="10" id="KW-0460">Magnesium</keyword>
<feature type="domain" description="Topo IIA-type catalytic" evidence="20">
    <location>
        <begin position="871"/>
        <end position="1331"/>
    </location>
</feature>
<comment type="cofactor">
    <cofactor evidence="3">
        <name>Mg(2+)</name>
        <dbReference type="ChEBI" id="CHEBI:18420"/>
    </cofactor>
</comment>
<dbReference type="CDD" id="cd16930">
    <property type="entry name" value="HATPase_TopII-like"/>
    <property type="match status" value="1"/>
</dbReference>
<dbReference type="SMART" id="SM00387">
    <property type="entry name" value="HATPase_c"/>
    <property type="match status" value="1"/>
</dbReference>
<feature type="active site" description="O-(5'-phospho-DNA)-tyrosine intermediate" evidence="16">
    <location>
        <position position="961"/>
    </location>
</feature>
<dbReference type="InterPro" id="IPR006171">
    <property type="entry name" value="TOPRIM_dom"/>
</dbReference>
<feature type="compositionally biased region" description="Acidic residues" evidence="18">
    <location>
        <begin position="1872"/>
        <end position="1882"/>
    </location>
</feature>
<reference evidence="21 22" key="1">
    <citation type="journal article" date="2018" name="Mycol. Prog.">
        <title>Coniella lustricola, a new species from submerged detritus.</title>
        <authorList>
            <person name="Raudabaugh D.B."/>
            <person name="Iturriaga T."/>
            <person name="Carver A."/>
            <person name="Mondo S."/>
            <person name="Pangilinan J."/>
            <person name="Lipzen A."/>
            <person name="He G."/>
            <person name="Amirebrahimi M."/>
            <person name="Grigoriev I.V."/>
            <person name="Miller A.N."/>
        </authorList>
    </citation>
    <scope>NUCLEOTIDE SEQUENCE [LARGE SCALE GENOMIC DNA]</scope>
    <source>
        <strain evidence="21 22">B22-T-1</strain>
    </source>
</reference>
<evidence type="ECO:0000256" key="18">
    <source>
        <dbReference type="SAM" id="MobiDB-lite"/>
    </source>
</evidence>
<dbReference type="Proteomes" id="UP000241462">
    <property type="component" value="Unassembled WGS sequence"/>
</dbReference>
<dbReference type="SUPFAM" id="SSF54211">
    <property type="entry name" value="Ribosomal protein S5 domain 2-like"/>
    <property type="match status" value="1"/>
</dbReference>
<evidence type="ECO:0000256" key="11">
    <source>
        <dbReference type="ARBA" id="ARBA00023029"/>
    </source>
</evidence>
<evidence type="ECO:0000256" key="16">
    <source>
        <dbReference type="PROSITE-ProRule" id="PRU01384"/>
    </source>
</evidence>
<dbReference type="InterPro" id="IPR031660">
    <property type="entry name" value="TOPRIM_C"/>
</dbReference>
<evidence type="ECO:0000313" key="22">
    <source>
        <dbReference type="Proteomes" id="UP000241462"/>
    </source>
</evidence>
<evidence type="ECO:0000256" key="10">
    <source>
        <dbReference type="ARBA" id="ARBA00022842"/>
    </source>
</evidence>
<evidence type="ECO:0000256" key="13">
    <source>
        <dbReference type="ARBA" id="ARBA00023235"/>
    </source>
</evidence>
<name>A0A2T3AD23_9PEZI</name>
<dbReference type="FunFam" id="3.40.50.670:FF:000001">
    <property type="entry name" value="DNA topoisomerase 2"/>
    <property type="match status" value="2"/>
</dbReference>
<dbReference type="PANTHER" id="PTHR10169">
    <property type="entry name" value="DNA TOPOISOMERASE/GYRASE"/>
    <property type="match status" value="1"/>
</dbReference>
<dbReference type="InterPro" id="IPR018522">
    <property type="entry name" value="TopoIIA_CS"/>
</dbReference>
<feature type="compositionally biased region" description="Acidic residues" evidence="18">
    <location>
        <begin position="1467"/>
        <end position="1477"/>
    </location>
</feature>
<evidence type="ECO:0000256" key="12">
    <source>
        <dbReference type="ARBA" id="ARBA00023125"/>
    </source>
</evidence>
<evidence type="ECO:0000256" key="3">
    <source>
        <dbReference type="ARBA" id="ARBA00001946"/>
    </source>
</evidence>
<dbReference type="InterPro" id="IPR002205">
    <property type="entry name" value="Topo_IIA_dom_A"/>
</dbReference>
<dbReference type="Gene3D" id="3.30.1490.30">
    <property type="match status" value="1"/>
</dbReference>
<dbReference type="PROSITE" id="PS00177">
    <property type="entry name" value="TOPOISOMERASE_II"/>
    <property type="match status" value="1"/>
</dbReference>
<dbReference type="GO" id="GO:0005634">
    <property type="term" value="C:nucleus"/>
    <property type="evidence" value="ECO:0007669"/>
    <property type="project" value="TreeGrafter"/>
</dbReference>
<dbReference type="CDD" id="cd03481">
    <property type="entry name" value="TopoIIA_Trans_ScTopoIIA"/>
    <property type="match status" value="1"/>
</dbReference>
<feature type="compositionally biased region" description="Acidic residues" evidence="18">
    <location>
        <begin position="1261"/>
        <end position="1276"/>
    </location>
</feature>
<dbReference type="Pfam" id="PF01751">
    <property type="entry name" value="Toprim"/>
    <property type="match status" value="1"/>
</dbReference>
<comment type="similarity">
    <text evidence="4">Belongs to the type II topoisomerase family.</text>
</comment>
<proteinExistence type="inferred from homology"/>
<gene>
    <name evidence="21" type="ORF">BD289DRAFT_473007</name>
</gene>
<dbReference type="InterPro" id="IPR036890">
    <property type="entry name" value="HATPase_C_sf"/>
</dbReference>
<evidence type="ECO:0000256" key="9">
    <source>
        <dbReference type="ARBA" id="ARBA00022840"/>
    </source>
</evidence>
<dbReference type="InterPro" id="IPR014721">
    <property type="entry name" value="Ribsml_uS5_D2-typ_fold_subgr"/>
</dbReference>
<dbReference type="GO" id="GO:0003677">
    <property type="term" value="F:DNA binding"/>
    <property type="evidence" value="ECO:0007669"/>
    <property type="project" value="UniProtKB-UniRule"/>
</dbReference>